<feature type="compositionally biased region" description="Basic and acidic residues" evidence="1">
    <location>
        <begin position="396"/>
        <end position="405"/>
    </location>
</feature>
<accession>S8C171</accession>
<evidence type="ECO:0000313" key="2">
    <source>
        <dbReference type="EMBL" id="EPS60525.1"/>
    </source>
</evidence>
<feature type="region of interest" description="Disordered" evidence="1">
    <location>
        <begin position="389"/>
        <end position="417"/>
    </location>
</feature>
<protein>
    <submittedName>
        <fullName evidence="2">Uncharacterized protein</fullName>
    </submittedName>
</protein>
<name>S8C171_9LAMI</name>
<gene>
    <name evidence="2" type="ORF">M569_14278</name>
</gene>
<dbReference type="Proteomes" id="UP000015453">
    <property type="component" value="Unassembled WGS sequence"/>
</dbReference>
<proteinExistence type="predicted"/>
<dbReference type="AlphaFoldDB" id="S8C171"/>
<reference evidence="2 3" key="1">
    <citation type="journal article" date="2013" name="BMC Genomics">
        <title>The miniature genome of a carnivorous plant Genlisea aurea contains a low number of genes and short non-coding sequences.</title>
        <authorList>
            <person name="Leushkin E.V."/>
            <person name="Sutormin R.A."/>
            <person name="Nabieva E.R."/>
            <person name="Penin A.A."/>
            <person name="Kondrashov A.S."/>
            <person name="Logacheva M.D."/>
        </authorList>
    </citation>
    <scope>NUCLEOTIDE SEQUENCE [LARGE SCALE GENOMIC DNA]</scope>
</reference>
<sequence>MWGKGSSGAYPLRNAWIPRRGAAAPELLGPTGPDGVNLRPTRSVLVPNLFLSRGGGPPGDATCYLCFESLTTGWLVWGAQCVGLVPIRGWPHRVTRASVIVREATPTSMSRQREVFAVGVKLRRVGPIASASAAYCIVKLRRSRGEKRLQLQVVVTRPWCGPRVTFRSECEDDWVGVAPGPSDAQAGPPHEILLVCHPCPPLHGGGEAHGGPILLLVLLLLLWWSFCGYRWDTLRWGEKGQKRPGGWRASLFSLPRGRERAGAWGGGMEPDGEGQENGVKPGEVCDRPSMTPILARDPSACSVECKPPRQPASSTKLSSGPAIAGLGVWDLGSGYGVLGVWGMMRHSGTQLRISGEPTKRLSCEGDASEDRLDVGMHMDGMNTLRAWNLRGTEPGSGDRELDRGKMGGRAASPQGGTCSLPREGDLFSFLAFGLVGWAASESWVAPE</sequence>
<keyword evidence="3" id="KW-1185">Reference proteome</keyword>
<evidence type="ECO:0000256" key="1">
    <source>
        <dbReference type="SAM" id="MobiDB-lite"/>
    </source>
</evidence>
<organism evidence="2 3">
    <name type="scientific">Genlisea aurea</name>
    <dbReference type="NCBI Taxonomy" id="192259"/>
    <lineage>
        <taxon>Eukaryota</taxon>
        <taxon>Viridiplantae</taxon>
        <taxon>Streptophyta</taxon>
        <taxon>Embryophyta</taxon>
        <taxon>Tracheophyta</taxon>
        <taxon>Spermatophyta</taxon>
        <taxon>Magnoliopsida</taxon>
        <taxon>eudicotyledons</taxon>
        <taxon>Gunneridae</taxon>
        <taxon>Pentapetalae</taxon>
        <taxon>asterids</taxon>
        <taxon>lamiids</taxon>
        <taxon>Lamiales</taxon>
        <taxon>Lentibulariaceae</taxon>
        <taxon>Genlisea</taxon>
    </lineage>
</organism>
<evidence type="ECO:0000313" key="3">
    <source>
        <dbReference type="Proteomes" id="UP000015453"/>
    </source>
</evidence>
<dbReference type="EMBL" id="AUSU01007501">
    <property type="protein sequence ID" value="EPS60525.1"/>
    <property type="molecule type" value="Genomic_DNA"/>
</dbReference>
<comment type="caution">
    <text evidence="2">The sequence shown here is derived from an EMBL/GenBank/DDBJ whole genome shotgun (WGS) entry which is preliminary data.</text>
</comment>